<dbReference type="AlphaFoldDB" id="A0A2T0K7V3"/>
<evidence type="ECO:0000259" key="1">
    <source>
        <dbReference type="Pfam" id="PF00483"/>
    </source>
</evidence>
<dbReference type="Proteomes" id="UP000239415">
    <property type="component" value="Unassembled WGS sequence"/>
</dbReference>
<evidence type="ECO:0000313" key="2">
    <source>
        <dbReference type="EMBL" id="PRX19092.1"/>
    </source>
</evidence>
<dbReference type="Gene3D" id="3.90.550.10">
    <property type="entry name" value="Spore Coat Polysaccharide Biosynthesis Protein SpsA, Chain A"/>
    <property type="match status" value="1"/>
</dbReference>
<dbReference type="InterPro" id="IPR050486">
    <property type="entry name" value="Mannose-1P_guanyltransferase"/>
</dbReference>
<gene>
    <name evidence="2" type="ORF">CLV67_111240</name>
</gene>
<protein>
    <submittedName>
        <fullName evidence="2">NDP-sugar pyrophosphorylase family protein</fullName>
    </submittedName>
</protein>
<dbReference type="SUPFAM" id="SSF53448">
    <property type="entry name" value="Nucleotide-diphospho-sugar transferases"/>
    <property type="match status" value="1"/>
</dbReference>
<keyword evidence="3" id="KW-1185">Reference proteome</keyword>
<dbReference type="InterPro" id="IPR005835">
    <property type="entry name" value="NTP_transferase_dom"/>
</dbReference>
<name>A0A2T0K7V3_9ACTN</name>
<dbReference type="Pfam" id="PF00483">
    <property type="entry name" value="NTP_transferase"/>
    <property type="match status" value="1"/>
</dbReference>
<organism evidence="2 3">
    <name type="scientific">Actinoplanes italicus</name>
    <dbReference type="NCBI Taxonomy" id="113567"/>
    <lineage>
        <taxon>Bacteria</taxon>
        <taxon>Bacillati</taxon>
        <taxon>Actinomycetota</taxon>
        <taxon>Actinomycetes</taxon>
        <taxon>Micromonosporales</taxon>
        <taxon>Micromonosporaceae</taxon>
        <taxon>Actinoplanes</taxon>
    </lineage>
</organism>
<dbReference type="RefSeq" id="WP_106323103.1">
    <property type="nucleotide sequence ID" value="NZ_BOMO01000090.1"/>
</dbReference>
<proteinExistence type="predicted"/>
<feature type="domain" description="Nucleotidyl transferase" evidence="1">
    <location>
        <begin position="3"/>
        <end position="226"/>
    </location>
</feature>
<dbReference type="OrthoDB" id="9803871at2"/>
<accession>A0A2T0K7V3</accession>
<dbReference type="InterPro" id="IPR029044">
    <property type="entry name" value="Nucleotide-diphossugar_trans"/>
</dbReference>
<dbReference type="PANTHER" id="PTHR22572">
    <property type="entry name" value="SUGAR-1-PHOSPHATE GUANYL TRANSFERASE"/>
    <property type="match status" value="1"/>
</dbReference>
<dbReference type="EMBL" id="PVMZ01000011">
    <property type="protein sequence ID" value="PRX19092.1"/>
    <property type="molecule type" value="Genomic_DNA"/>
</dbReference>
<comment type="caution">
    <text evidence="2">The sequence shown here is derived from an EMBL/GenBank/DDBJ whole genome shotgun (WGS) entry which is preliminary data.</text>
</comment>
<sequence>MHAIVIAGGKGTRLGPLTAETPKALMRFGEFTLLEITLLRLREAGAERVTLCVSHLGEMIRQVIGSGDALGIAVEYCHDPVPLGTAGPLRQVPHWDEPALVMNCDILTGLDFGRLYRSHVDSGARLTVATQRRHVVVPFGVIELSETGHEVRAIREKPSLSFDVSAGIYVVDPKAKDLIPMQEPTDMPALMRALLEEGHPVQASSFTDVWHDIGTPAGYQAAQRDFATDPTAYLMPKFATPQPRADDLLISSPLSPENMKART</sequence>
<evidence type="ECO:0000313" key="3">
    <source>
        <dbReference type="Proteomes" id="UP000239415"/>
    </source>
</evidence>
<reference evidence="2 3" key="1">
    <citation type="submission" date="2018-03" db="EMBL/GenBank/DDBJ databases">
        <title>Genomic Encyclopedia of Archaeal and Bacterial Type Strains, Phase II (KMG-II): from individual species to whole genera.</title>
        <authorList>
            <person name="Goeker M."/>
        </authorList>
    </citation>
    <scope>NUCLEOTIDE SEQUENCE [LARGE SCALE GENOMIC DNA]</scope>
    <source>
        <strain evidence="2 3">DSM 43146</strain>
    </source>
</reference>